<evidence type="ECO:0000313" key="2">
    <source>
        <dbReference type="EMBL" id="KAH9382264.1"/>
    </source>
</evidence>
<protein>
    <submittedName>
        <fullName evidence="2">Uncharacterized protein</fullName>
    </submittedName>
</protein>
<sequence length="250" mass="28389">MFSSLHGVSLHRRKRHFDEYNASIGTTRVKARWSDEEEHLLASYEASLARSGAKNLNARLAEKFKDRTLDAIKSHRKSERYQALVSEIRARLEADANPPSTRPKTRRQQQGAGTSRPAEAPEPVEYARYIPEQPEDTRAAIVKELRSLVRKPPPQGYEDPRLWEIVKRQLEGQNVDRSSGKCYRRVIGERNVNPGVEAGSSFLEQAREQQKSYFGAALEQQKSNFGAGLEQFRGYFGALLEHTDGLKYCG</sequence>
<proteinExistence type="predicted"/>
<feature type="region of interest" description="Disordered" evidence="1">
    <location>
        <begin position="92"/>
        <end position="133"/>
    </location>
</feature>
<dbReference type="AlphaFoldDB" id="A0A9J6H584"/>
<name>A0A9J6H584_HAELO</name>
<evidence type="ECO:0000256" key="1">
    <source>
        <dbReference type="SAM" id="MobiDB-lite"/>
    </source>
</evidence>
<accession>A0A9J6H584</accession>
<reference evidence="2 3" key="1">
    <citation type="journal article" date="2020" name="Cell">
        <title>Large-Scale Comparative Analyses of Tick Genomes Elucidate Their Genetic Diversity and Vector Capacities.</title>
        <authorList>
            <consortium name="Tick Genome and Microbiome Consortium (TIGMIC)"/>
            <person name="Jia N."/>
            <person name="Wang J."/>
            <person name="Shi W."/>
            <person name="Du L."/>
            <person name="Sun Y."/>
            <person name="Zhan W."/>
            <person name="Jiang J.F."/>
            <person name="Wang Q."/>
            <person name="Zhang B."/>
            <person name="Ji P."/>
            <person name="Bell-Sakyi L."/>
            <person name="Cui X.M."/>
            <person name="Yuan T.T."/>
            <person name="Jiang B.G."/>
            <person name="Yang W.F."/>
            <person name="Lam T.T."/>
            <person name="Chang Q.C."/>
            <person name="Ding S.J."/>
            <person name="Wang X.J."/>
            <person name="Zhu J.G."/>
            <person name="Ruan X.D."/>
            <person name="Zhao L."/>
            <person name="Wei J.T."/>
            <person name="Ye R.Z."/>
            <person name="Que T.C."/>
            <person name="Du C.H."/>
            <person name="Zhou Y.H."/>
            <person name="Cheng J.X."/>
            <person name="Dai P.F."/>
            <person name="Guo W.B."/>
            <person name="Han X.H."/>
            <person name="Huang E.J."/>
            <person name="Li L.F."/>
            <person name="Wei W."/>
            <person name="Gao Y.C."/>
            <person name="Liu J.Z."/>
            <person name="Shao H.Z."/>
            <person name="Wang X."/>
            <person name="Wang C.C."/>
            <person name="Yang T.C."/>
            <person name="Huo Q.B."/>
            <person name="Li W."/>
            <person name="Chen H.Y."/>
            <person name="Chen S.E."/>
            <person name="Zhou L.G."/>
            <person name="Ni X.B."/>
            <person name="Tian J.H."/>
            <person name="Sheng Y."/>
            <person name="Liu T."/>
            <person name="Pan Y.S."/>
            <person name="Xia L.Y."/>
            <person name="Li J."/>
            <person name="Zhao F."/>
            <person name="Cao W.C."/>
        </authorList>
    </citation>
    <scope>NUCLEOTIDE SEQUENCE [LARGE SCALE GENOMIC DNA]</scope>
    <source>
        <strain evidence="2">HaeL-2018</strain>
    </source>
</reference>
<dbReference type="VEuPathDB" id="VectorBase:HLOH_046134"/>
<organism evidence="2 3">
    <name type="scientific">Haemaphysalis longicornis</name>
    <name type="common">Bush tick</name>
    <dbReference type="NCBI Taxonomy" id="44386"/>
    <lineage>
        <taxon>Eukaryota</taxon>
        <taxon>Metazoa</taxon>
        <taxon>Ecdysozoa</taxon>
        <taxon>Arthropoda</taxon>
        <taxon>Chelicerata</taxon>
        <taxon>Arachnida</taxon>
        <taxon>Acari</taxon>
        <taxon>Parasitiformes</taxon>
        <taxon>Ixodida</taxon>
        <taxon>Ixodoidea</taxon>
        <taxon>Ixodidae</taxon>
        <taxon>Haemaphysalinae</taxon>
        <taxon>Haemaphysalis</taxon>
    </lineage>
</organism>
<keyword evidence="3" id="KW-1185">Reference proteome</keyword>
<comment type="caution">
    <text evidence="2">The sequence shown here is derived from an EMBL/GenBank/DDBJ whole genome shotgun (WGS) entry which is preliminary data.</text>
</comment>
<gene>
    <name evidence="2" type="ORF">HPB48_022117</name>
</gene>
<evidence type="ECO:0000313" key="3">
    <source>
        <dbReference type="Proteomes" id="UP000821853"/>
    </source>
</evidence>
<dbReference type="Proteomes" id="UP000821853">
    <property type="component" value="Chromosome 9"/>
</dbReference>
<dbReference type="EMBL" id="JABSTR010000011">
    <property type="protein sequence ID" value="KAH9382264.1"/>
    <property type="molecule type" value="Genomic_DNA"/>
</dbReference>